<dbReference type="CDD" id="cd14332">
    <property type="entry name" value="UBA_RuvA_C"/>
    <property type="match status" value="1"/>
</dbReference>
<evidence type="ECO:0000256" key="1">
    <source>
        <dbReference type="ARBA" id="ARBA00022490"/>
    </source>
</evidence>
<reference evidence="8 9" key="1">
    <citation type="submission" date="2019-06" db="EMBL/GenBank/DDBJ databases">
        <title>Whole genome shotgun sequence of Cellulomonas uda NBRC 3747.</title>
        <authorList>
            <person name="Hosoyama A."/>
            <person name="Uohara A."/>
            <person name="Ohji S."/>
            <person name="Ichikawa N."/>
        </authorList>
    </citation>
    <scope>NUCLEOTIDE SEQUENCE [LARGE SCALE GENOMIC DNA]</scope>
    <source>
        <strain evidence="8 9">NBRC 3747</strain>
    </source>
</reference>
<dbReference type="GO" id="GO:0006310">
    <property type="term" value="P:DNA recombination"/>
    <property type="evidence" value="ECO:0007669"/>
    <property type="project" value="UniProtKB-UniRule"/>
</dbReference>
<keyword evidence="8" id="KW-0547">Nucleotide-binding</keyword>
<name>A0A4Y3KC29_CELUD</name>
<comment type="domain">
    <text evidence="6">Has three domains with a flexible linker between the domains II and III and assumes an 'L' shape. Domain III is highly mobile and contacts RuvB.</text>
</comment>
<evidence type="ECO:0000256" key="3">
    <source>
        <dbReference type="ARBA" id="ARBA00023125"/>
    </source>
</evidence>
<feature type="domain" description="Helix-hairpin-helix DNA-binding motif class 1" evidence="7">
    <location>
        <begin position="72"/>
        <end position="91"/>
    </location>
</feature>
<dbReference type="SUPFAM" id="SSF47781">
    <property type="entry name" value="RuvA domain 2-like"/>
    <property type="match status" value="1"/>
</dbReference>
<keyword evidence="2 6" id="KW-0227">DNA damage</keyword>
<dbReference type="Gene3D" id="2.40.50.140">
    <property type="entry name" value="Nucleic acid-binding proteins"/>
    <property type="match status" value="1"/>
</dbReference>
<dbReference type="InterPro" id="IPR036267">
    <property type="entry name" value="RuvA_C_sf"/>
</dbReference>
<dbReference type="Pfam" id="PF14520">
    <property type="entry name" value="HHH_5"/>
    <property type="match status" value="1"/>
</dbReference>
<feature type="region of interest" description="Domain III" evidence="6">
    <location>
        <begin position="149"/>
        <end position="207"/>
    </location>
</feature>
<proteinExistence type="inferred from homology"/>
<dbReference type="Pfam" id="PF07499">
    <property type="entry name" value="RuvA_C"/>
    <property type="match status" value="1"/>
</dbReference>
<dbReference type="InterPro" id="IPR012340">
    <property type="entry name" value="NA-bd_OB-fold"/>
</dbReference>
<accession>A0A4Y3KC29</accession>
<dbReference type="GO" id="GO:0009379">
    <property type="term" value="C:Holliday junction helicase complex"/>
    <property type="evidence" value="ECO:0007669"/>
    <property type="project" value="InterPro"/>
</dbReference>
<evidence type="ECO:0000256" key="6">
    <source>
        <dbReference type="HAMAP-Rule" id="MF_00031"/>
    </source>
</evidence>
<dbReference type="HAMAP" id="MF_00031">
    <property type="entry name" value="DNA_HJ_migration_RuvA"/>
    <property type="match status" value="1"/>
</dbReference>
<evidence type="ECO:0000313" key="8">
    <source>
        <dbReference type="EMBL" id="GEA80548.1"/>
    </source>
</evidence>
<keyword evidence="8" id="KW-0378">Hydrolase</keyword>
<comment type="function">
    <text evidence="6">The RuvA-RuvB-RuvC complex processes Holliday junction (HJ) DNA during genetic recombination and DNA repair, while the RuvA-RuvB complex plays an important role in the rescue of blocked DNA replication forks via replication fork reversal (RFR). RuvA specifically binds to HJ cruciform DNA, conferring on it an open structure. The RuvB hexamer acts as an ATP-dependent pump, pulling dsDNA into and through the RuvAB complex. HJ branch migration allows RuvC to scan DNA until it finds its consensus sequence, where it cleaves and resolves the cruciform DNA.</text>
</comment>
<dbReference type="EMBL" id="BJLP01000012">
    <property type="protein sequence ID" value="GEA80548.1"/>
    <property type="molecule type" value="Genomic_DNA"/>
</dbReference>
<evidence type="ECO:0000256" key="5">
    <source>
        <dbReference type="ARBA" id="ARBA00023204"/>
    </source>
</evidence>
<dbReference type="RefSeq" id="WP_141319232.1">
    <property type="nucleotide sequence ID" value="NZ_BJLP01000012.1"/>
</dbReference>
<keyword evidence="8" id="KW-0067">ATP-binding</keyword>
<dbReference type="SMART" id="SM00278">
    <property type="entry name" value="HhH1"/>
    <property type="match status" value="2"/>
</dbReference>
<dbReference type="AlphaFoldDB" id="A0A4Y3KC29"/>
<keyword evidence="4 6" id="KW-0233">DNA recombination</keyword>
<comment type="subcellular location">
    <subcellularLocation>
        <location evidence="6">Cytoplasm</location>
    </subcellularLocation>
</comment>
<keyword evidence="9" id="KW-1185">Reference proteome</keyword>
<dbReference type="GO" id="GO:0000400">
    <property type="term" value="F:four-way junction DNA binding"/>
    <property type="evidence" value="ECO:0007669"/>
    <property type="project" value="UniProtKB-UniRule"/>
</dbReference>
<dbReference type="GO" id="GO:0005524">
    <property type="term" value="F:ATP binding"/>
    <property type="evidence" value="ECO:0007669"/>
    <property type="project" value="InterPro"/>
</dbReference>
<dbReference type="InterPro" id="IPR003583">
    <property type="entry name" value="Hlx-hairpin-Hlx_DNA-bd_motif"/>
</dbReference>
<dbReference type="SUPFAM" id="SSF46929">
    <property type="entry name" value="DNA helicase RuvA subunit, C-terminal domain"/>
    <property type="match status" value="1"/>
</dbReference>
<keyword evidence="3 6" id="KW-0238">DNA-binding</keyword>
<evidence type="ECO:0000313" key="9">
    <source>
        <dbReference type="Proteomes" id="UP000315842"/>
    </source>
</evidence>
<sequence length="207" mass="21620">MIASVRGTVLAVRLDSAVVEVGGVGMLVQATPATLAQLRVGQESTLHTSLVVREDSLTLFGFADDDEREVFETVQTVSGVGPRLALAMLAVHTPDGLRRAVADEDLKALERVPGIGRKGAQRIVLELKDRLGAPAPAVVGGQPQATVPTGDDRRQQVVDALVGLGWNAKVAEQAVESVLEDVEGPLRADEVPGVLRAALRSLGGGRG</sequence>
<comment type="subunit">
    <text evidence="6">Homotetramer. Forms an RuvA(8)-RuvB(12)-Holliday junction (HJ) complex. HJ DNA is sandwiched between 2 RuvA tetramers; dsDNA enters through RuvA and exits via RuvB. An RuvB hexamer assembles on each DNA strand where it exits the tetramer. Each RuvB hexamer is contacted by two RuvA subunits (via domain III) on 2 adjacent RuvB subunits; this complex drives branch migration. In the full resolvosome a probable DNA-RuvA(4)-RuvB(12)-RuvC(2) complex forms which resolves the HJ.</text>
</comment>
<evidence type="ECO:0000259" key="7">
    <source>
        <dbReference type="SMART" id="SM00278"/>
    </source>
</evidence>
<comment type="caution">
    <text evidence="8">The sequence shown here is derived from an EMBL/GenBank/DDBJ whole genome shotgun (WGS) entry which is preliminary data.</text>
</comment>
<dbReference type="Proteomes" id="UP000315842">
    <property type="component" value="Unassembled WGS sequence"/>
</dbReference>
<comment type="caution">
    <text evidence="6">Lacks conserved residue(s) required for the propagation of feature annotation.</text>
</comment>
<dbReference type="InterPro" id="IPR011114">
    <property type="entry name" value="RuvA_C"/>
</dbReference>
<dbReference type="GO" id="GO:0006281">
    <property type="term" value="P:DNA repair"/>
    <property type="evidence" value="ECO:0007669"/>
    <property type="project" value="UniProtKB-UniRule"/>
</dbReference>
<dbReference type="Gene3D" id="1.10.8.10">
    <property type="entry name" value="DNA helicase RuvA subunit, C-terminal domain"/>
    <property type="match status" value="1"/>
</dbReference>
<dbReference type="InterPro" id="IPR010994">
    <property type="entry name" value="RuvA_2-like"/>
</dbReference>
<organism evidence="8 9">
    <name type="scientific">Cellulomonas uda</name>
    <dbReference type="NCBI Taxonomy" id="1714"/>
    <lineage>
        <taxon>Bacteria</taxon>
        <taxon>Bacillati</taxon>
        <taxon>Actinomycetota</taxon>
        <taxon>Actinomycetes</taxon>
        <taxon>Micrococcales</taxon>
        <taxon>Cellulomonadaceae</taxon>
        <taxon>Cellulomonas</taxon>
    </lineage>
</organism>
<dbReference type="GO" id="GO:0005737">
    <property type="term" value="C:cytoplasm"/>
    <property type="evidence" value="ECO:0007669"/>
    <property type="project" value="UniProtKB-SubCell"/>
</dbReference>
<dbReference type="InterPro" id="IPR013849">
    <property type="entry name" value="DNA_helicase_Holl-junc_RuvA_I"/>
</dbReference>
<feature type="domain" description="Helix-hairpin-helix DNA-binding motif class 1" evidence="7">
    <location>
        <begin position="107"/>
        <end position="126"/>
    </location>
</feature>
<keyword evidence="8" id="KW-0347">Helicase</keyword>
<keyword evidence="5 6" id="KW-0234">DNA repair</keyword>
<dbReference type="GO" id="GO:0009378">
    <property type="term" value="F:four-way junction helicase activity"/>
    <property type="evidence" value="ECO:0007669"/>
    <property type="project" value="InterPro"/>
</dbReference>
<comment type="similarity">
    <text evidence="6">Belongs to the RuvA family.</text>
</comment>
<dbReference type="NCBIfam" id="TIGR00084">
    <property type="entry name" value="ruvA"/>
    <property type="match status" value="1"/>
</dbReference>
<dbReference type="Pfam" id="PF01330">
    <property type="entry name" value="RuvA_N"/>
    <property type="match status" value="1"/>
</dbReference>
<protein>
    <recommendedName>
        <fullName evidence="6">Holliday junction branch migration complex subunit RuvA</fullName>
    </recommendedName>
</protein>
<evidence type="ECO:0000256" key="4">
    <source>
        <dbReference type="ARBA" id="ARBA00023172"/>
    </source>
</evidence>
<dbReference type="GO" id="GO:0048476">
    <property type="term" value="C:Holliday junction resolvase complex"/>
    <property type="evidence" value="ECO:0007669"/>
    <property type="project" value="UniProtKB-UniRule"/>
</dbReference>
<evidence type="ECO:0000256" key="2">
    <source>
        <dbReference type="ARBA" id="ARBA00022763"/>
    </source>
</evidence>
<gene>
    <name evidence="6 8" type="primary">ruvA</name>
    <name evidence="8" type="ORF">CUD01_09920</name>
</gene>
<dbReference type="Gene3D" id="1.10.150.20">
    <property type="entry name" value="5' to 3' exonuclease, C-terminal subdomain"/>
    <property type="match status" value="1"/>
</dbReference>
<dbReference type="InterPro" id="IPR000085">
    <property type="entry name" value="RuvA"/>
</dbReference>
<dbReference type="SUPFAM" id="SSF50249">
    <property type="entry name" value="Nucleic acid-binding proteins"/>
    <property type="match status" value="1"/>
</dbReference>
<keyword evidence="1 6" id="KW-0963">Cytoplasm</keyword>